<dbReference type="Proteomes" id="UP000054217">
    <property type="component" value="Unassembled WGS sequence"/>
</dbReference>
<dbReference type="InParanoid" id="A0A0C3PZC9"/>
<organism evidence="1 2">
    <name type="scientific">Pisolithus tinctorius Marx 270</name>
    <dbReference type="NCBI Taxonomy" id="870435"/>
    <lineage>
        <taxon>Eukaryota</taxon>
        <taxon>Fungi</taxon>
        <taxon>Dikarya</taxon>
        <taxon>Basidiomycota</taxon>
        <taxon>Agaricomycotina</taxon>
        <taxon>Agaricomycetes</taxon>
        <taxon>Agaricomycetidae</taxon>
        <taxon>Boletales</taxon>
        <taxon>Sclerodermatineae</taxon>
        <taxon>Pisolithaceae</taxon>
        <taxon>Pisolithus</taxon>
    </lineage>
</organism>
<gene>
    <name evidence="1" type="ORF">M404DRAFT_991932</name>
</gene>
<dbReference type="AlphaFoldDB" id="A0A0C3PZC9"/>
<evidence type="ECO:0000313" key="1">
    <source>
        <dbReference type="EMBL" id="KIO15216.1"/>
    </source>
</evidence>
<evidence type="ECO:0000313" key="2">
    <source>
        <dbReference type="Proteomes" id="UP000054217"/>
    </source>
</evidence>
<reference evidence="2" key="2">
    <citation type="submission" date="2015-01" db="EMBL/GenBank/DDBJ databases">
        <title>Evolutionary Origins and Diversification of the Mycorrhizal Mutualists.</title>
        <authorList>
            <consortium name="DOE Joint Genome Institute"/>
            <consortium name="Mycorrhizal Genomics Consortium"/>
            <person name="Kohler A."/>
            <person name="Kuo A."/>
            <person name="Nagy L.G."/>
            <person name="Floudas D."/>
            <person name="Copeland A."/>
            <person name="Barry K.W."/>
            <person name="Cichocki N."/>
            <person name="Veneault-Fourrey C."/>
            <person name="LaButti K."/>
            <person name="Lindquist E.A."/>
            <person name="Lipzen A."/>
            <person name="Lundell T."/>
            <person name="Morin E."/>
            <person name="Murat C."/>
            <person name="Riley R."/>
            <person name="Ohm R."/>
            <person name="Sun H."/>
            <person name="Tunlid A."/>
            <person name="Henrissat B."/>
            <person name="Grigoriev I.V."/>
            <person name="Hibbett D.S."/>
            <person name="Martin F."/>
        </authorList>
    </citation>
    <scope>NUCLEOTIDE SEQUENCE [LARGE SCALE GENOMIC DNA]</scope>
    <source>
        <strain evidence="2">Marx 270</strain>
    </source>
</reference>
<dbReference type="OrthoDB" id="446890at2759"/>
<reference evidence="1 2" key="1">
    <citation type="submission" date="2014-04" db="EMBL/GenBank/DDBJ databases">
        <authorList>
            <consortium name="DOE Joint Genome Institute"/>
            <person name="Kuo A."/>
            <person name="Kohler A."/>
            <person name="Costa M.D."/>
            <person name="Nagy L.G."/>
            <person name="Floudas D."/>
            <person name="Copeland A."/>
            <person name="Barry K.W."/>
            <person name="Cichocki N."/>
            <person name="Veneault-Fourrey C."/>
            <person name="LaButti K."/>
            <person name="Lindquist E.A."/>
            <person name="Lipzen A."/>
            <person name="Lundell T."/>
            <person name="Morin E."/>
            <person name="Murat C."/>
            <person name="Sun H."/>
            <person name="Tunlid A."/>
            <person name="Henrissat B."/>
            <person name="Grigoriev I.V."/>
            <person name="Hibbett D.S."/>
            <person name="Martin F."/>
            <person name="Nordberg H.P."/>
            <person name="Cantor M.N."/>
            <person name="Hua S.X."/>
        </authorList>
    </citation>
    <scope>NUCLEOTIDE SEQUENCE [LARGE SCALE GENOMIC DNA]</scope>
    <source>
        <strain evidence="1 2">Marx 270</strain>
    </source>
</reference>
<protein>
    <submittedName>
        <fullName evidence="1">Uncharacterized protein</fullName>
    </submittedName>
</protein>
<proteinExistence type="predicted"/>
<sequence length="67" mass="7287">MSIRVLACEHSAYTGTDVNRRRVCGVVTIDHDSMQVDPMLDDELCPTACRGDGSVARHSTYLSSCIA</sequence>
<name>A0A0C3PZC9_PISTI</name>
<dbReference type="EMBL" id="KN831944">
    <property type="protein sequence ID" value="KIO15216.1"/>
    <property type="molecule type" value="Genomic_DNA"/>
</dbReference>
<keyword evidence="2" id="KW-1185">Reference proteome</keyword>
<accession>A0A0C3PZC9</accession>
<dbReference type="HOGENOM" id="CLU_2813402_0_0_1"/>